<organism evidence="2 3">
    <name type="scientific">Elysia marginata</name>
    <dbReference type="NCBI Taxonomy" id="1093978"/>
    <lineage>
        <taxon>Eukaryota</taxon>
        <taxon>Metazoa</taxon>
        <taxon>Spiralia</taxon>
        <taxon>Lophotrochozoa</taxon>
        <taxon>Mollusca</taxon>
        <taxon>Gastropoda</taxon>
        <taxon>Heterobranchia</taxon>
        <taxon>Euthyneura</taxon>
        <taxon>Panpulmonata</taxon>
        <taxon>Sacoglossa</taxon>
        <taxon>Placobranchoidea</taxon>
        <taxon>Plakobranchidae</taxon>
        <taxon>Elysia</taxon>
    </lineage>
</organism>
<evidence type="ECO:0000313" key="2">
    <source>
        <dbReference type="EMBL" id="GFS10394.1"/>
    </source>
</evidence>
<reference evidence="2 3" key="1">
    <citation type="journal article" date="2021" name="Elife">
        <title>Chloroplast acquisition without the gene transfer in kleptoplastic sea slugs, Plakobranchus ocellatus.</title>
        <authorList>
            <person name="Maeda T."/>
            <person name="Takahashi S."/>
            <person name="Yoshida T."/>
            <person name="Shimamura S."/>
            <person name="Takaki Y."/>
            <person name="Nagai Y."/>
            <person name="Toyoda A."/>
            <person name="Suzuki Y."/>
            <person name="Arimoto A."/>
            <person name="Ishii H."/>
            <person name="Satoh N."/>
            <person name="Nishiyama T."/>
            <person name="Hasebe M."/>
            <person name="Maruyama T."/>
            <person name="Minagawa J."/>
            <person name="Obokata J."/>
            <person name="Shigenobu S."/>
        </authorList>
    </citation>
    <scope>NUCLEOTIDE SEQUENCE [LARGE SCALE GENOMIC DNA]</scope>
</reference>
<evidence type="ECO:0008006" key="4">
    <source>
        <dbReference type="Google" id="ProtNLM"/>
    </source>
</evidence>
<feature type="chain" id="PRO_5043988510" description="ShKT domain-containing protein" evidence="1">
    <location>
        <begin position="25"/>
        <end position="424"/>
    </location>
</feature>
<protein>
    <recommendedName>
        <fullName evidence="4">ShKT domain-containing protein</fullName>
    </recommendedName>
</protein>
<dbReference type="AlphaFoldDB" id="A0AAV4IJ26"/>
<keyword evidence="3" id="KW-1185">Reference proteome</keyword>
<name>A0AAV4IJ26_9GAST</name>
<gene>
    <name evidence="2" type="ORF">ElyMa_003060100</name>
</gene>
<proteinExistence type="predicted"/>
<dbReference type="Proteomes" id="UP000762676">
    <property type="component" value="Unassembled WGS sequence"/>
</dbReference>
<evidence type="ECO:0000313" key="3">
    <source>
        <dbReference type="Proteomes" id="UP000762676"/>
    </source>
</evidence>
<accession>A0AAV4IJ26</accession>
<keyword evidence="1" id="KW-0732">Signal</keyword>
<dbReference type="EMBL" id="BMAT01006334">
    <property type="protein sequence ID" value="GFS10394.1"/>
    <property type="molecule type" value="Genomic_DNA"/>
</dbReference>
<comment type="caution">
    <text evidence="2">The sequence shown here is derived from an EMBL/GenBank/DDBJ whole genome shotgun (WGS) entry which is preliminary data.</text>
</comment>
<evidence type="ECO:0000256" key="1">
    <source>
        <dbReference type="SAM" id="SignalP"/>
    </source>
</evidence>
<feature type="signal peptide" evidence="1">
    <location>
        <begin position="1"/>
        <end position="24"/>
    </location>
</feature>
<sequence length="424" mass="46397">MATPCFVAVLAIFGALFFAQQSHQIIVTHLQDCPFGDASQITVNDVKQTCREAAATFGMNALCKIASVACCGTCHIPNNLKDSECPYGDDNQVTIGNETMTCQDAFHRWRKAALCQHPHFKRKCCKSCQKPTSTSADCPYGDDFRVNWHGVLKSCAEVAATTGKNTLCYQMPKACCETCRVPNDLQGCPHGDDARIIWDGVKKTCAEVAASTGKNALCHLAAVPCCGTCHIPDHLKDLECPHGDDNHFGINDELLSCQDAFYKYGKANMCRLPFVNKRCCKSCQIPAGAPLDCLYGDDPIVKINSMPLSCEGAIALFGKSICDNTNVVKECCESCAGYPSLSPSLRFLTQRGSVAELLARRTRDLEVAGSISDNAMLQLPWESNLPELSPVHPPVKWVSSYRLQMYWSAWGISGAALWRHNYAE</sequence>